<dbReference type="Pfam" id="PF02810">
    <property type="entry name" value="SEC-C"/>
    <property type="match status" value="2"/>
</dbReference>
<evidence type="ECO:0000256" key="1">
    <source>
        <dbReference type="SAM" id="MobiDB-lite"/>
    </source>
</evidence>
<dbReference type="EMBL" id="JABFDB010000006">
    <property type="protein sequence ID" value="NYZ20399.1"/>
    <property type="molecule type" value="Genomic_DNA"/>
</dbReference>
<feature type="compositionally biased region" description="Basic and acidic residues" evidence="1">
    <location>
        <begin position="128"/>
        <end position="138"/>
    </location>
</feature>
<dbReference type="InterPro" id="IPR032710">
    <property type="entry name" value="NTF2-like_dom_sf"/>
</dbReference>
<accession>A0ABX2T7U4</accession>
<feature type="region of interest" description="Disordered" evidence="1">
    <location>
        <begin position="128"/>
        <end position="156"/>
    </location>
</feature>
<proteinExistence type="predicted"/>
<dbReference type="Gene3D" id="3.10.450.50">
    <property type="match status" value="1"/>
</dbReference>
<sequence length="156" mass="17528">MNCPCGSGRDYDDCCGPIIAGAPAPTPEALMRSRYTAYVRGGLDHVERTNAPEVRGDFNRAEAERNVAEVEWLGLEVRRAETAEDTGTVEFALRFRRDGQELVHRERSRFRRDDGVWYYVDGDVNPKDPPRRVEKIGRNDPCPCGSGKKHKKCCGA</sequence>
<organism evidence="3 4">
    <name type="scientific">Azospirillum oleiclasticum</name>
    <dbReference type="NCBI Taxonomy" id="2735135"/>
    <lineage>
        <taxon>Bacteria</taxon>
        <taxon>Pseudomonadati</taxon>
        <taxon>Pseudomonadota</taxon>
        <taxon>Alphaproteobacteria</taxon>
        <taxon>Rhodospirillales</taxon>
        <taxon>Azospirillaceae</taxon>
        <taxon>Azospirillum</taxon>
    </lineage>
</organism>
<gene>
    <name evidence="3" type="ORF">HND93_11800</name>
</gene>
<comment type="caution">
    <text evidence="3">The sequence shown here is derived from an EMBL/GenBank/DDBJ whole genome shotgun (WGS) entry which is preliminary data.</text>
</comment>
<dbReference type="SUPFAM" id="SSF54427">
    <property type="entry name" value="NTF2-like"/>
    <property type="match status" value="1"/>
</dbReference>
<dbReference type="PANTHER" id="PTHR33747:SF1">
    <property type="entry name" value="ADENYLATE CYCLASE-ASSOCIATED CAP C-TERMINAL DOMAIN-CONTAINING PROTEIN"/>
    <property type="match status" value="1"/>
</dbReference>
<dbReference type="Pfam" id="PF17775">
    <property type="entry name" value="YchJ_M-like"/>
    <property type="match status" value="1"/>
</dbReference>
<name>A0ABX2T7U4_9PROT</name>
<dbReference type="Proteomes" id="UP000584642">
    <property type="component" value="Unassembled WGS sequence"/>
</dbReference>
<evidence type="ECO:0000313" key="3">
    <source>
        <dbReference type="EMBL" id="NYZ20399.1"/>
    </source>
</evidence>
<dbReference type="PANTHER" id="PTHR33747">
    <property type="entry name" value="UPF0225 PROTEIN SCO1677"/>
    <property type="match status" value="1"/>
</dbReference>
<keyword evidence="4" id="KW-1185">Reference proteome</keyword>
<protein>
    <submittedName>
        <fullName evidence="3">YchJ family protein</fullName>
    </submittedName>
</protein>
<dbReference type="RefSeq" id="WP_180282151.1">
    <property type="nucleotide sequence ID" value="NZ_JABFDB010000006.1"/>
</dbReference>
<dbReference type="InterPro" id="IPR048469">
    <property type="entry name" value="YchJ-like_M"/>
</dbReference>
<reference evidence="3 4" key="1">
    <citation type="submission" date="2020-05" db="EMBL/GenBank/DDBJ databases">
        <title>Azospirillum oleiclasticum sp. nov, a nitrogen-fixing and heavy crude oil-emulsifying bacterium isolated from the crude oil of Yumen Oilfield.</title>
        <authorList>
            <person name="Wu D."/>
            <person name="Cai M."/>
            <person name="Zhang X."/>
        </authorList>
    </citation>
    <scope>NUCLEOTIDE SEQUENCE [LARGE SCALE GENOMIC DNA]</scope>
    <source>
        <strain evidence="3 4">ROY-1-1-2</strain>
    </source>
</reference>
<feature type="compositionally biased region" description="Basic residues" evidence="1">
    <location>
        <begin position="147"/>
        <end position="156"/>
    </location>
</feature>
<dbReference type="NCBIfam" id="NF002449">
    <property type="entry name" value="PRK01617.1"/>
    <property type="match status" value="1"/>
</dbReference>
<dbReference type="SUPFAM" id="SSF103642">
    <property type="entry name" value="Sec-C motif"/>
    <property type="match status" value="1"/>
</dbReference>
<evidence type="ECO:0000313" key="4">
    <source>
        <dbReference type="Proteomes" id="UP000584642"/>
    </source>
</evidence>
<evidence type="ECO:0000259" key="2">
    <source>
        <dbReference type="Pfam" id="PF17775"/>
    </source>
</evidence>
<feature type="domain" description="YchJ-like middle NTF2-like" evidence="2">
    <location>
        <begin position="26"/>
        <end position="122"/>
    </location>
</feature>
<dbReference type="InterPro" id="IPR004027">
    <property type="entry name" value="SEC_C_motif"/>
</dbReference>